<dbReference type="Proteomes" id="UP000182573">
    <property type="component" value="Unassembled WGS sequence"/>
</dbReference>
<proteinExistence type="predicted"/>
<protein>
    <submittedName>
        <fullName evidence="2">Uncharacterized protein</fullName>
    </submittedName>
</protein>
<dbReference type="EMBL" id="FNOF01000003">
    <property type="protein sequence ID" value="SDW44636.1"/>
    <property type="molecule type" value="Genomic_DNA"/>
</dbReference>
<accession>A0A1H2TKU8</accession>
<organism evidence="2 3">
    <name type="scientific">Haloarcula vallismortis</name>
    <name type="common">Halobacterium vallismortis</name>
    <dbReference type="NCBI Taxonomy" id="28442"/>
    <lineage>
        <taxon>Archaea</taxon>
        <taxon>Methanobacteriati</taxon>
        <taxon>Methanobacteriota</taxon>
        <taxon>Stenosarchaea group</taxon>
        <taxon>Halobacteria</taxon>
        <taxon>Halobacteriales</taxon>
        <taxon>Haloarculaceae</taxon>
        <taxon>Haloarcula</taxon>
    </lineage>
</organism>
<evidence type="ECO:0000313" key="2">
    <source>
        <dbReference type="EMBL" id="SDW44636.1"/>
    </source>
</evidence>
<feature type="region of interest" description="Disordered" evidence="1">
    <location>
        <begin position="92"/>
        <end position="117"/>
    </location>
</feature>
<evidence type="ECO:0000256" key="1">
    <source>
        <dbReference type="SAM" id="MobiDB-lite"/>
    </source>
</evidence>
<dbReference type="AlphaFoldDB" id="A0A1H2TKU8"/>
<dbReference type="STRING" id="28442.SAMN05443574_103264"/>
<sequence>MNLDDVQDEWEDAYFEILDTLYEEAIPGLDYSSLDPGDAVRDNPPTYLRHYLHEDRQEELIEDVLDDYEIPEDLYFEAKKAVFLSAGPSTSLENVDRAREEADLQPVSEILEGDSSE</sequence>
<gene>
    <name evidence="2" type="ORF">SAMN05443574_103264</name>
</gene>
<evidence type="ECO:0000313" key="3">
    <source>
        <dbReference type="Proteomes" id="UP000182573"/>
    </source>
</evidence>
<reference evidence="2 3" key="1">
    <citation type="submission" date="2016-10" db="EMBL/GenBank/DDBJ databases">
        <authorList>
            <person name="de Groot N.N."/>
        </authorList>
    </citation>
    <scope>NUCLEOTIDE SEQUENCE [LARGE SCALE GENOMIC DNA]</scope>
    <source>
        <strain evidence="2 3">DSM 3756</strain>
    </source>
</reference>
<dbReference type="RefSeq" id="WP_004515129.1">
    <property type="nucleotide sequence ID" value="NZ_FNOF01000003.1"/>
</dbReference>
<name>A0A1H2TKU8_HALVA</name>